<dbReference type="InterPro" id="IPR052155">
    <property type="entry name" value="Biofilm_reg_signaling"/>
</dbReference>
<dbReference type="NCBIfam" id="TIGR00254">
    <property type="entry name" value="GGDEF"/>
    <property type="match status" value="1"/>
</dbReference>
<dbReference type="HOGENOM" id="CLU_000445_70_34_0"/>
<accession>A0A059XWJ6</accession>
<dbReference type="RefSeq" id="WP_038504554.1">
    <property type="nucleotide sequence ID" value="NZ_CP007243.1"/>
</dbReference>
<dbReference type="InterPro" id="IPR035965">
    <property type="entry name" value="PAS-like_dom_sf"/>
</dbReference>
<proteinExistence type="predicted"/>
<evidence type="ECO:0000313" key="5">
    <source>
        <dbReference type="EMBL" id="AIA31485.1"/>
    </source>
</evidence>
<dbReference type="AlphaFoldDB" id="A0A059XWJ6"/>
<dbReference type="Pfam" id="PF00563">
    <property type="entry name" value="EAL"/>
    <property type="match status" value="1"/>
</dbReference>
<evidence type="ECO:0000313" key="6">
    <source>
        <dbReference type="Proteomes" id="UP000027059"/>
    </source>
</evidence>
<dbReference type="Pfam" id="PF13185">
    <property type="entry name" value="GAF_2"/>
    <property type="match status" value="1"/>
</dbReference>
<sequence length="884" mass="100312">MSYPDPQRLTGEDYLHFFEQGPEAIFLADPDTLRVRDANLSFLNLLGYSSRADIVGHSVLLFSSSTELQVRESIDSIRRSGQHPSRLTRTFRRADGARLQVEMACSLSRFPEGGDILIGHVRELTREREMEKLNSIYVELDRRILAGQDLKTLLSVIVDRLVTGFGFALTYISLPEPDGSIRYLNIRSDDPSCAQSLEEASRPYRWNEPPGNQRLSAKVLLSKQPVFVITEEAMGSPLKDWYLRQGIDASLVIPLLAESADQRPWGTLTLSVRNRQAFPESRQQLFLEFSDRLRVAFSHYEEHHRIRLFRGAMESGRAPSLIVNPDGTIAWSNRAFSEMTRTDLKSILGEDLRQFFPLSDWGRQGKLPGERGSDEEFSGEWCGVTADGTAFLAEVLVSPIRNDSLKRTHFLVHMKDVTSEREKEKEIHRLAHQDPLTGLLNRNGFLKLCREELERDFRSGKRLALAFLDLDGFKELNDTLGHAAGDRFLEILSRRMLEVMEGKGALGRIGGDEFVVLVEEKNDLLFERLFTDLLEQVSRPVVFEEGQFQTTVSVGVAIYPEDGLTVEELLRKADLTMYHAKSAGKNTIRFFEKAIEQSVREWYEKGTALRQAIARKEFELYFQPQVDVRNNRLMGVEALLRWNRPDRGMMLPASFIPLAEETGLIHPVGDWVMEEALSLLEKWERKGYPSFWLAVNVSARQFRSESFWSDLESRFDRYPASASRLSLELTESLLVGDSGVSAGRIASLRKRGVTFVIDDFGTGYSSLSYLTRLPVDSIKIPQEFVLRMKENERDRKMVEIIAHMARNLDLVLIGEGAESGQEIRMLRDLGCFVIQGFSISRPLSLSGFERFLEQGPPGKEILFQPPPQADGPEDLLPGEGVHLA</sequence>
<dbReference type="Pfam" id="PF13426">
    <property type="entry name" value="PAS_9"/>
    <property type="match status" value="2"/>
</dbReference>
<evidence type="ECO:0000259" key="4">
    <source>
        <dbReference type="PROSITE" id="PS50887"/>
    </source>
</evidence>
<dbReference type="SMART" id="SM00267">
    <property type="entry name" value="GGDEF"/>
    <property type="match status" value="1"/>
</dbReference>
<dbReference type="PROSITE" id="PS50887">
    <property type="entry name" value="GGDEF"/>
    <property type="match status" value="1"/>
</dbReference>
<dbReference type="Gene3D" id="3.30.450.20">
    <property type="entry name" value="PAS domain"/>
    <property type="match status" value="2"/>
</dbReference>
<dbReference type="CDD" id="cd01949">
    <property type="entry name" value="GGDEF"/>
    <property type="match status" value="1"/>
</dbReference>
<dbReference type="SMART" id="SM00065">
    <property type="entry name" value="GAF"/>
    <property type="match status" value="1"/>
</dbReference>
<dbReference type="OrthoDB" id="9814202at2"/>
<evidence type="ECO:0000259" key="3">
    <source>
        <dbReference type="PROSITE" id="PS50883"/>
    </source>
</evidence>
<dbReference type="CDD" id="cd01948">
    <property type="entry name" value="EAL"/>
    <property type="match status" value="1"/>
</dbReference>
<dbReference type="InterPro" id="IPR001633">
    <property type="entry name" value="EAL_dom"/>
</dbReference>
<reference evidence="5 6" key="2">
    <citation type="journal article" date="2015" name="Biomed. Res. Int.">
        <title>Effects of Arsenite Resistance on the Growth and Functional Gene Expression of Leptospirillum ferriphilum and Acidithiobacillus thiooxidans in Pure Culture and Coculture.</title>
        <authorList>
            <person name="Jiang H."/>
            <person name="Liang Y."/>
            <person name="Yin H."/>
            <person name="Xiao Y."/>
            <person name="Guo X."/>
            <person name="Xu Y."/>
            <person name="Hu Q."/>
            <person name="Liu H."/>
            <person name="Liu X."/>
        </authorList>
    </citation>
    <scope>NUCLEOTIDE SEQUENCE [LARGE SCALE GENOMIC DNA]</scope>
    <source>
        <strain evidence="5 6">YSK</strain>
    </source>
</reference>
<dbReference type="InterPro" id="IPR029016">
    <property type="entry name" value="GAF-like_dom_sf"/>
</dbReference>
<dbReference type="PROSITE" id="PS50113">
    <property type="entry name" value="PAC"/>
    <property type="match status" value="1"/>
</dbReference>
<dbReference type="InterPro" id="IPR035919">
    <property type="entry name" value="EAL_sf"/>
</dbReference>
<dbReference type="EMBL" id="CP007243">
    <property type="protein sequence ID" value="AIA31485.1"/>
    <property type="molecule type" value="Genomic_DNA"/>
</dbReference>
<dbReference type="InterPro" id="IPR000700">
    <property type="entry name" value="PAS-assoc_C"/>
</dbReference>
<reference evidence="6" key="1">
    <citation type="submission" date="2014-02" db="EMBL/GenBank/DDBJ databases">
        <title>Complete genome sequence and comparative genomic analysis of the nitrogen-fixing bacterium Leptospirillum ferriphilum YSK.</title>
        <authorList>
            <person name="Guo X."/>
            <person name="Yin H."/>
            <person name="Liang Y."/>
            <person name="Hu Q."/>
            <person name="Ma L."/>
            <person name="Xiao Y."/>
            <person name="Zhang X."/>
            <person name="Qiu G."/>
            <person name="Liu X."/>
        </authorList>
    </citation>
    <scope>NUCLEOTIDE SEQUENCE [LARGE SCALE GENOMIC DNA]</scope>
    <source>
        <strain evidence="6">YSK</strain>
    </source>
</reference>
<dbReference type="InterPro" id="IPR043128">
    <property type="entry name" value="Rev_trsase/Diguanyl_cyclase"/>
</dbReference>
<dbReference type="SMART" id="SM00052">
    <property type="entry name" value="EAL"/>
    <property type="match status" value="1"/>
</dbReference>
<dbReference type="SUPFAM" id="SSF55073">
    <property type="entry name" value="Nucleotide cyclase"/>
    <property type="match status" value="1"/>
</dbReference>
<feature type="domain" description="EAL" evidence="3">
    <location>
        <begin position="602"/>
        <end position="856"/>
    </location>
</feature>
<evidence type="ECO:0000259" key="2">
    <source>
        <dbReference type="PROSITE" id="PS50113"/>
    </source>
</evidence>
<dbReference type="InterPro" id="IPR029787">
    <property type="entry name" value="Nucleotide_cyclase"/>
</dbReference>
<dbReference type="Gene3D" id="3.20.20.450">
    <property type="entry name" value="EAL domain"/>
    <property type="match status" value="1"/>
</dbReference>
<dbReference type="InterPro" id="IPR003018">
    <property type="entry name" value="GAF"/>
</dbReference>
<dbReference type="Proteomes" id="UP000027059">
    <property type="component" value="Chromosome"/>
</dbReference>
<dbReference type="NCBIfam" id="TIGR00229">
    <property type="entry name" value="sensory_box"/>
    <property type="match status" value="2"/>
</dbReference>
<feature type="domain" description="PAC" evidence="2">
    <location>
        <begin position="377"/>
        <end position="429"/>
    </location>
</feature>
<dbReference type="PANTHER" id="PTHR44757">
    <property type="entry name" value="DIGUANYLATE CYCLASE DGCP"/>
    <property type="match status" value="1"/>
</dbReference>
<protein>
    <recommendedName>
        <fullName evidence="7">Diguanylate cyclase</fullName>
    </recommendedName>
</protein>
<dbReference type="Pfam" id="PF00990">
    <property type="entry name" value="GGDEF"/>
    <property type="match status" value="1"/>
</dbReference>
<evidence type="ECO:0008006" key="7">
    <source>
        <dbReference type="Google" id="ProtNLM"/>
    </source>
</evidence>
<dbReference type="PANTHER" id="PTHR44757:SF2">
    <property type="entry name" value="BIOFILM ARCHITECTURE MAINTENANCE PROTEIN MBAA"/>
    <property type="match status" value="1"/>
</dbReference>
<dbReference type="SUPFAM" id="SSF55781">
    <property type="entry name" value="GAF domain-like"/>
    <property type="match status" value="1"/>
</dbReference>
<feature type="region of interest" description="Disordered" evidence="1">
    <location>
        <begin position="865"/>
        <end position="884"/>
    </location>
</feature>
<dbReference type="SMART" id="SM00091">
    <property type="entry name" value="PAS"/>
    <property type="match status" value="2"/>
</dbReference>
<dbReference type="Gene3D" id="3.30.450.40">
    <property type="match status" value="1"/>
</dbReference>
<dbReference type="Gene3D" id="3.30.70.270">
    <property type="match status" value="1"/>
</dbReference>
<dbReference type="SUPFAM" id="SSF55785">
    <property type="entry name" value="PYP-like sensor domain (PAS domain)"/>
    <property type="match status" value="2"/>
</dbReference>
<evidence type="ECO:0000256" key="1">
    <source>
        <dbReference type="SAM" id="MobiDB-lite"/>
    </source>
</evidence>
<keyword evidence="6" id="KW-1185">Reference proteome</keyword>
<dbReference type="InterPro" id="IPR000014">
    <property type="entry name" value="PAS"/>
</dbReference>
<feature type="domain" description="GGDEF" evidence="4">
    <location>
        <begin position="461"/>
        <end position="593"/>
    </location>
</feature>
<gene>
    <name evidence="5" type="ORF">Y981_02395</name>
</gene>
<dbReference type="InterPro" id="IPR000160">
    <property type="entry name" value="GGDEF_dom"/>
</dbReference>
<dbReference type="CDD" id="cd00130">
    <property type="entry name" value="PAS"/>
    <property type="match status" value="2"/>
</dbReference>
<organism evidence="5 6">
    <name type="scientific">Leptospirillum ferriphilum YSK</name>
    <dbReference type="NCBI Taxonomy" id="1441628"/>
    <lineage>
        <taxon>Bacteria</taxon>
        <taxon>Pseudomonadati</taxon>
        <taxon>Nitrospirota</taxon>
        <taxon>Nitrospiria</taxon>
        <taxon>Nitrospirales</taxon>
        <taxon>Nitrospiraceae</taxon>
        <taxon>Leptospirillum</taxon>
    </lineage>
</organism>
<dbReference type="KEGG" id="lfp:Y981_02395"/>
<name>A0A059XWJ6_9BACT</name>
<dbReference type="PROSITE" id="PS50883">
    <property type="entry name" value="EAL"/>
    <property type="match status" value="1"/>
</dbReference>
<dbReference type="SUPFAM" id="SSF141868">
    <property type="entry name" value="EAL domain-like"/>
    <property type="match status" value="1"/>
</dbReference>